<keyword evidence="8" id="KW-0234">DNA repair</keyword>
<feature type="binding site" evidence="9">
    <location>
        <position position="186"/>
    </location>
    <ligand>
        <name>2-oxoglutarate</name>
        <dbReference type="ChEBI" id="CHEBI:16810"/>
    </ligand>
</feature>
<evidence type="ECO:0000313" key="11">
    <source>
        <dbReference type="EMBL" id="RUO27059.1"/>
    </source>
</evidence>
<dbReference type="SUPFAM" id="SSF51197">
    <property type="entry name" value="Clavaminate synthase-like"/>
    <property type="match status" value="1"/>
</dbReference>
<dbReference type="Pfam" id="PF13532">
    <property type="entry name" value="2OG-FeII_Oxy_2"/>
    <property type="match status" value="1"/>
</dbReference>
<evidence type="ECO:0000256" key="1">
    <source>
        <dbReference type="ARBA" id="ARBA00001954"/>
    </source>
</evidence>
<feature type="binding site" evidence="9">
    <location>
        <position position="174"/>
    </location>
    <ligand>
        <name>substrate</name>
    </ligand>
</feature>
<evidence type="ECO:0000256" key="5">
    <source>
        <dbReference type="ARBA" id="ARBA00022964"/>
    </source>
</evidence>
<feature type="binding site" evidence="9">
    <location>
        <position position="107"/>
    </location>
    <ligand>
        <name>2-oxoglutarate</name>
        <dbReference type="ChEBI" id="CHEBI:16810"/>
    </ligand>
</feature>
<dbReference type="FunFam" id="2.60.120.590:FF:000004">
    <property type="entry name" value="DNA oxidative demethylase ALKBH2"/>
    <property type="match status" value="1"/>
</dbReference>
<evidence type="ECO:0000256" key="6">
    <source>
        <dbReference type="ARBA" id="ARBA00023002"/>
    </source>
</evidence>
<sequence length="196" mass="22902">MQISDLYLLNLPQASVYYLPNWLNASRASDLEQRLRDELDWHQGDVKVFGRWHKTPRLQAWHGDPDVQYRYSGKTLNAMPWTPALDNLRFELQKMDIATNAVLANLYRDGNDKMGWHSDNEPELGEQPVIASVSLGAERDFLLRHRKLQHKCSLTLKHGSLLVMSGDTQHYWQHSLPVRKKVSESRINLTFRRLRD</sequence>
<dbReference type="Gene3D" id="2.60.120.590">
    <property type="entry name" value="Alpha-ketoglutarate-dependent dioxygenase AlkB-like"/>
    <property type="match status" value="1"/>
</dbReference>
<evidence type="ECO:0000259" key="10">
    <source>
        <dbReference type="PROSITE" id="PS51471"/>
    </source>
</evidence>
<evidence type="ECO:0000313" key="12">
    <source>
        <dbReference type="Proteomes" id="UP000288293"/>
    </source>
</evidence>
<feature type="domain" description="Fe2OG dioxygenase" evidence="10">
    <location>
        <begin position="98"/>
        <end position="195"/>
    </location>
</feature>
<dbReference type="GO" id="GO:0006307">
    <property type="term" value="P:DNA alkylation repair"/>
    <property type="evidence" value="ECO:0007669"/>
    <property type="project" value="TreeGrafter"/>
</dbReference>
<dbReference type="InterPro" id="IPR037151">
    <property type="entry name" value="AlkB-like_sf"/>
</dbReference>
<feature type="binding site" evidence="9">
    <location>
        <begin position="69"/>
        <end position="71"/>
    </location>
    <ligand>
        <name>substrate</name>
    </ligand>
</feature>
<dbReference type="GO" id="GO:0051747">
    <property type="term" value="F:cytosine C-5 DNA demethylase activity"/>
    <property type="evidence" value="ECO:0007669"/>
    <property type="project" value="TreeGrafter"/>
</dbReference>
<keyword evidence="6" id="KW-0560">Oxidoreductase</keyword>
<comment type="caution">
    <text evidence="11">The sequence shown here is derived from an EMBL/GenBank/DDBJ whole genome shotgun (WGS) entry which is preliminary data.</text>
</comment>
<evidence type="ECO:0000256" key="2">
    <source>
        <dbReference type="ARBA" id="ARBA00022723"/>
    </source>
</evidence>
<evidence type="ECO:0000256" key="3">
    <source>
        <dbReference type="ARBA" id="ARBA00022763"/>
    </source>
</evidence>
<dbReference type="GO" id="GO:0008198">
    <property type="term" value="F:ferrous iron binding"/>
    <property type="evidence" value="ECO:0007669"/>
    <property type="project" value="TreeGrafter"/>
</dbReference>
<dbReference type="GO" id="GO:0035516">
    <property type="term" value="F:broad specificity oxidative DNA demethylase activity"/>
    <property type="evidence" value="ECO:0007669"/>
    <property type="project" value="TreeGrafter"/>
</dbReference>
<feature type="binding site" evidence="9">
    <location>
        <position position="190"/>
    </location>
    <ligand>
        <name>2-oxoglutarate</name>
        <dbReference type="ChEBI" id="CHEBI:16810"/>
    </ligand>
</feature>
<keyword evidence="7" id="KW-0408">Iron</keyword>
<feature type="binding site" evidence="9">
    <location>
        <position position="117"/>
    </location>
    <ligand>
        <name>2-oxoglutarate</name>
        <dbReference type="ChEBI" id="CHEBI:16810"/>
    </ligand>
</feature>
<organism evidence="11 12">
    <name type="scientific">Aliidiomarina minuta</name>
    <dbReference type="NCBI Taxonomy" id="880057"/>
    <lineage>
        <taxon>Bacteria</taxon>
        <taxon>Pseudomonadati</taxon>
        <taxon>Pseudomonadota</taxon>
        <taxon>Gammaproteobacteria</taxon>
        <taxon>Alteromonadales</taxon>
        <taxon>Idiomarinaceae</taxon>
        <taxon>Aliidiomarina</taxon>
    </lineage>
</organism>
<gene>
    <name evidence="11" type="ORF">CWE09_00020</name>
</gene>
<dbReference type="OrthoDB" id="190276at2"/>
<dbReference type="AlphaFoldDB" id="A0A432WAB9"/>
<evidence type="ECO:0000256" key="8">
    <source>
        <dbReference type="ARBA" id="ARBA00023204"/>
    </source>
</evidence>
<name>A0A432WAB9_9GAMM</name>
<dbReference type="PANTHER" id="PTHR31573:SF1">
    <property type="entry name" value="DNA OXIDATIVE DEMETHYLASE ALKBH2"/>
    <property type="match status" value="1"/>
</dbReference>
<dbReference type="EMBL" id="PIPL01000001">
    <property type="protein sequence ID" value="RUO27059.1"/>
    <property type="molecule type" value="Genomic_DNA"/>
</dbReference>
<dbReference type="RefSeq" id="WP_126801861.1">
    <property type="nucleotide sequence ID" value="NZ_PIPL01000001.1"/>
</dbReference>
<proteinExistence type="predicted"/>
<dbReference type="InterPro" id="IPR032852">
    <property type="entry name" value="ALKBH2"/>
</dbReference>
<feature type="binding site" evidence="9">
    <location>
        <position position="192"/>
    </location>
    <ligand>
        <name>2-oxoglutarate</name>
        <dbReference type="ChEBI" id="CHEBI:16810"/>
    </ligand>
</feature>
<dbReference type="Proteomes" id="UP000288293">
    <property type="component" value="Unassembled WGS sequence"/>
</dbReference>
<evidence type="ECO:0000256" key="9">
    <source>
        <dbReference type="PIRSR" id="PIRSR632852-1"/>
    </source>
</evidence>
<dbReference type="InterPro" id="IPR005123">
    <property type="entry name" value="Oxoglu/Fe-dep_dioxygenase_dom"/>
</dbReference>
<feature type="binding site" evidence="9">
    <location>
        <position position="105"/>
    </location>
    <ligand>
        <name>2-oxoglutarate</name>
        <dbReference type="ChEBI" id="CHEBI:16810"/>
    </ligand>
</feature>
<accession>A0A432WAB9</accession>
<dbReference type="PANTHER" id="PTHR31573">
    <property type="entry name" value="ALPHA-KETOGLUTARATE-DEPENDENT DIOXYGENASE ALKB HOMOLOG 2"/>
    <property type="match status" value="1"/>
</dbReference>
<reference evidence="11 12" key="1">
    <citation type="journal article" date="2011" name="Front. Microbiol.">
        <title>Genomic signatures of strain selection and enhancement in Bacillus atrophaeus var. globigii, a historical biowarfare simulant.</title>
        <authorList>
            <person name="Gibbons H.S."/>
            <person name="Broomall S.M."/>
            <person name="McNew L.A."/>
            <person name="Daligault H."/>
            <person name="Chapman C."/>
            <person name="Bruce D."/>
            <person name="Karavis M."/>
            <person name="Krepps M."/>
            <person name="McGregor P.A."/>
            <person name="Hong C."/>
            <person name="Park K.H."/>
            <person name="Akmal A."/>
            <person name="Feldman A."/>
            <person name="Lin J.S."/>
            <person name="Chang W.E."/>
            <person name="Higgs B.W."/>
            <person name="Demirev P."/>
            <person name="Lindquist J."/>
            <person name="Liem A."/>
            <person name="Fochler E."/>
            <person name="Read T.D."/>
            <person name="Tapia R."/>
            <person name="Johnson S."/>
            <person name="Bishop-Lilly K.A."/>
            <person name="Detter C."/>
            <person name="Han C."/>
            <person name="Sozhamannan S."/>
            <person name="Rosenzweig C.N."/>
            <person name="Skowronski E.W."/>
        </authorList>
    </citation>
    <scope>NUCLEOTIDE SEQUENCE [LARGE SCALE GENOMIC DNA]</scope>
    <source>
        <strain evidence="11 12">MLST1</strain>
    </source>
</reference>
<dbReference type="InterPro" id="IPR027450">
    <property type="entry name" value="AlkB-like"/>
</dbReference>
<dbReference type="PROSITE" id="PS51471">
    <property type="entry name" value="FE2OG_OXY"/>
    <property type="match status" value="1"/>
</dbReference>
<keyword evidence="12" id="KW-1185">Reference proteome</keyword>
<comment type="cofactor">
    <cofactor evidence="1">
        <name>Fe(2+)</name>
        <dbReference type="ChEBI" id="CHEBI:29033"/>
    </cofactor>
</comment>
<keyword evidence="2" id="KW-0479">Metal-binding</keyword>
<keyword evidence="3" id="KW-0227">DNA damage</keyword>
<evidence type="ECO:0000256" key="7">
    <source>
        <dbReference type="ARBA" id="ARBA00023004"/>
    </source>
</evidence>
<evidence type="ECO:0000256" key="4">
    <source>
        <dbReference type="ARBA" id="ARBA00022842"/>
    </source>
</evidence>
<feature type="binding site" evidence="9">
    <location>
        <begin position="49"/>
        <end position="51"/>
    </location>
    <ligand>
        <name>substrate</name>
    </ligand>
</feature>
<protein>
    <submittedName>
        <fullName evidence="11">Alpha-ketoglutarate-dependent dioxygenase AlkB</fullName>
    </submittedName>
</protein>
<keyword evidence="5 11" id="KW-0223">Dioxygenase</keyword>
<keyword evidence="4" id="KW-0460">Magnesium</keyword>